<dbReference type="GO" id="GO:0005886">
    <property type="term" value="C:plasma membrane"/>
    <property type="evidence" value="ECO:0007669"/>
    <property type="project" value="UniProtKB-SubCell"/>
</dbReference>
<keyword evidence="9 10" id="KW-0472">Membrane</keyword>
<dbReference type="Proteomes" id="UP000295281">
    <property type="component" value="Unassembled WGS sequence"/>
</dbReference>
<comment type="caution">
    <text evidence="11">The sequence shown here is derived from an EMBL/GenBank/DDBJ whole genome shotgun (WGS) entry which is preliminary data.</text>
</comment>
<evidence type="ECO:0000256" key="2">
    <source>
        <dbReference type="ARBA" id="ARBA00008149"/>
    </source>
</evidence>
<dbReference type="Gene3D" id="3.30.2390.20">
    <property type="entry name" value="Type VII secretion system EccB, repeat 1 domain"/>
    <property type="match status" value="1"/>
</dbReference>
<dbReference type="PANTHER" id="PTHR40765">
    <property type="entry name" value="ESX-2 SECRETION SYSTEM ATPASE ECCB2"/>
    <property type="match status" value="1"/>
</dbReference>
<feature type="transmembrane region" description="Helical" evidence="10">
    <location>
        <begin position="42"/>
        <end position="62"/>
    </location>
</feature>
<keyword evidence="12" id="KW-1185">Reference proteome</keyword>
<evidence type="ECO:0000256" key="8">
    <source>
        <dbReference type="ARBA" id="ARBA00022989"/>
    </source>
</evidence>
<evidence type="ECO:0000256" key="3">
    <source>
        <dbReference type="ARBA" id="ARBA00022475"/>
    </source>
</evidence>
<dbReference type="OrthoDB" id="3847604at2"/>
<dbReference type="GO" id="GO:0005576">
    <property type="term" value="C:extracellular region"/>
    <property type="evidence" value="ECO:0007669"/>
    <property type="project" value="TreeGrafter"/>
</dbReference>
<dbReference type="InterPro" id="IPR042485">
    <property type="entry name" value="T7SS_EccB_R3"/>
</dbReference>
<name>A0A4R6UD80_9ACTN</name>
<keyword evidence="3" id="KW-1003">Cell membrane</keyword>
<dbReference type="Pfam" id="PF05108">
    <property type="entry name" value="T7SS_ESX1_EccB"/>
    <property type="match status" value="1"/>
</dbReference>
<dbReference type="GO" id="GO:0016787">
    <property type="term" value="F:hydrolase activity"/>
    <property type="evidence" value="ECO:0007669"/>
    <property type="project" value="UniProtKB-KW"/>
</dbReference>
<dbReference type="NCBIfam" id="TIGR03919">
    <property type="entry name" value="T7SS_EccB"/>
    <property type="match status" value="1"/>
</dbReference>
<dbReference type="GO" id="GO:0005524">
    <property type="term" value="F:ATP binding"/>
    <property type="evidence" value="ECO:0007669"/>
    <property type="project" value="UniProtKB-KW"/>
</dbReference>
<gene>
    <name evidence="11" type="ORF">EV190_1349</name>
</gene>
<proteinExistence type="inferred from homology"/>
<keyword evidence="4 10" id="KW-0812">Transmembrane</keyword>
<dbReference type="InterPro" id="IPR044857">
    <property type="entry name" value="T7SS_EccB_R1"/>
</dbReference>
<evidence type="ECO:0000256" key="9">
    <source>
        <dbReference type="ARBA" id="ARBA00023136"/>
    </source>
</evidence>
<evidence type="ECO:0000256" key="10">
    <source>
        <dbReference type="SAM" id="Phobius"/>
    </source>
</evidence>
<keyword evidence="5" id="KW-0547">Nucleotide-binding</keyword>
<comment type="similarity">
    <text evidence="2">Belongs to the EccB family.</text>
</comment>
<dbReference type="Gene3D" id="2.40.50.910">
    <property type="entry name" value="Type VII secretion system EccB, repeat 3 domain"/>
    <property type="match status" value="1"/>
</dbReference>
<evidence type="ECO:0000313" key="12">
    <source>
        <dbReference type="Proteomes" id="UP000295281"/>
    </source>
</evidence>
<reference evidence="11 12" key="1">
    <citation type="submission" date="2019-03" db="EMBL/GenBank/DDBJ databases">
        <title>Genomic Encyclopedia of Type Strains, Phase IV (KMG-IV): sequencing the most valuable type-strain genomes for metagenomic binning, comparative biology and taxonomic classification.</title>
        <authorList>
            <person name="Goeker M."/>
        </authorList>
    </citation>
    <scope>NUCLEOTIDE SEQUENCE [LARGE SCALE GENOMIC DNA]</scope>
    <source>
        <strain evidence="11 12">DSM 46770</strain>
    </source>
</reference>
<dbReference type="RefSeq" id="WP_133743601.1">
    <property type="nucleotide sequence ID" value="NZ_SNYN01000034.1"/>
</dbReference>
<organism evidence="11 12">
    <name type="scientific">Actinorugispora endophytica</name>
    <dbReference type="NCBI Taxonomy" id="1605990"/>
    <lineage>
        <taxon>Bacteria</taxon>
        <taxon>Bacillati</taxon>
        <taxon>Actinomycetota</taxon>
        <taxon>Actinomycetes</taxon>
        <taxon>Streptosporangiales</taxon>
        <taxon>Nocardiopsidaceae</taxon>
        <taxon>Actinorugispora</taxon>
    </lineage>
</organism>
<evidence type="ECO:0000256" key="7">
    <source>
        <dbReference type="ARBA" id="ARBA00022840"/>
    </source>
</evidence>
<keyword evidence="7" id="KW-0067">ATP-binding</keyword>
<sequence length="483" mass="49875">MQSRRDRVQAHNFMVGRLGTAMLEGDPNAVDAPMRRTRNGNFIGLAIAALVCVGFLVFGLIFPGGASTWRQEGTLIVEKETGATYLYSSGMLRPVANFTSAKLIQGDQLTVRSVSAKSLEGVPAGGPVGIPGAPDSLPSAENLGSEVWRLCAVPPTDDFPPRVSLTVSVEPRADLLPRDLGVLVSSPDGEHHLLWHDTRLRLDSGGGALEALGYGTSPVLEVTDSFLDSVPAGPDLAAPEIAGLGEDGPVLAGRSTAVGQVFVVSGQEQAEQHYVLARDGLAPLTSTESRLLLAHPGVRETAYGGATPAPVELTAADIQGQLAPADEAQPSGDSPLPANPPELFSVDLATSCLQLAEDGRLELALQPVDAISAWPVQEIPAIAPGCPTPELMGIPAGGGGLVEASPIGGSATAPTYYLVTDTAAKYPVTDAETVAVLGFDAASATPVPTSILRLIPTGPLLNPAMAALPVTPSERVENTECPQ</sequence>
<keyword evidence="8 10" id="KW-1133">Transmembrane helix</keyword>
<evidence type="ECO:0000256" key="5">
    <source>
        <dbReference type="ARBA" id="ARBA00022741"/>
    </source>
</evidence>
<dbReference type="InterPro" id="IPR007795">
    <property type="entry name" value="T7SS_EccB"/>
</dbReference>
<evidence type="ECO:0000256" key="4">
    <source>
        <dbReference type="ARBA" id="ARBA00022692"/>
    </source>
</evidence>
<dbReference type="PANTHER" id="PTHR40765:SF2">
    <property type="entry name" value="ESX-2 SECRETION SYSTEM ATPASE ECCB2"/>
    <property type="match status" value="1"/>
</dbReference>
<protein>
    <submittedName>
        <fullName evidence="11">Type VII secretion protein EccB</fullName>
    </submittedName>
</protein>
<evidence type="ECO:0000256" key="1">
    <source>
        <dbReference type="ARBA" id="ARBA00004162"/>
    </source>
</evidence>
<evidence type="ECO:0000313" key="11">
    <source>
        <dbReference type="EMBL" id="TDQ44660.1"/>
    </source>
</evidence>
<dbReference type="EMBL" id="SNYN01000034">
    <property type="protein sequence ID" value="TDQ44660.1"/>
    <property type="molecule type" value="Genomic_DNA"/>
</dbReference>
<accession>A0A4R6UD80</accession>
<comment type="subcellular location">
    <subcellularLocation>
        <location evidence="1">Cell membrane</location>
        <topology evidence="1">Single-pass membrane protein</topology>
    </subcellularLocation>
</comment>
<dbReference type="AlphaFoldDB" id="A0A4R6UD80"/>
<keyword evidence="6" id="KW-0378">Hydrolase</keyword>
<evidence type="ECO:0000256" key="6">
    <source>
        <dbReference type="ARBA" id="ARBA00022801"/>
    </source>
</evidence>